<dbReference type="OrthoDB" id="10259763at2759"/>
<feature type="transmembrane region" description="Helical" evidence="2">
    <location>
        <begin position="7"/>
        <end position="30"/>
    </location>
</feature>
<feature type="compositionally biased region" description="Basic and acidic residues" evidence="1">
    <location>
        <begin position="192"/>
        <end position="212"/>
    </location>
</feature>
<gene>
    <name evidence="3" type="ORF">APLA_LOCUS2185</name>
</gene>
<keyword evidence="2" id="KW-0472">Membrane</keyword>
<feature type="region of interest" description="Disordered" evidence="1">
    <location>
        <begin position="190"/>
        <end position="225"/>
    </location>
</feature>
<evidence type="ECO:0000256" key="2">
    <source>
        <dbReference type="SAM" id="Phobius"/>
    </source>
</evidence>
<sequence length="225" mass="26685">MYKKLKVNVLFHFVTVIKFLIAFCAVYFAAAEVTEDDSIYELWRVDNVENEDILREFEIRAHMNDAIWKKNETYYFIVADYELTYWQKLLSNYDIEWKVLGKNLRGIFDDKFLNKYLKPTIEIETSTHNLKSSMITTKAIYPESEEIIDDKYPYTTQKIHHLWSTEEVTEPHGPSELWRVENVKSQAVLNEFNDREMPSPKNEADDVSKSESSEEYFDNFNLGSK</sequence>
<evidence type="ECO:0000256" key="1">
    <source>
        <dbReference type="SAM" id="MobiDB-lite"/>
    </source>
</evidence>
<protein>
    <submittedName>
        <fullName evidence="3">Uncharacterized protein</fullName>
    </submittedName>
</protein>
<reference evidence="3 4" key="1">
    <citation type="submission" date="2020-04" db="EMBL/GenBank/DDBJ databases">
        <authorList>
            <person name="Wallbank WR R."/>
            <person name="Pardo Diaz C."/>
            <person name="Kozak K."/>
            <person name="Martin S."/>
            <person name="Jiggins C."/>
            <person name="Moest M."/>
            <person name="Warren A I."/>
            <person name="Byers J.R.P. K."/>
            <person name="Montejo-Kovacevich G."/>
            <person name="Yen C E."/>
        </authorList>
    </citation>
    <scope>NUCLEOTIDE SEQUENCE [LARGE SCALE GENOMIC DNA]</scope>
</reference>
<proteinExistence type="predicted"/>
<evidence type="ECO:0000313" key="3">
    <source>
        <dbReference type="EMBL" id="CAB3225372.1"/>
    </source>
</evidence>
<accession>A0A8S0Z153</accession>
<evidence type="ECO:0000313" key="4">
    <source>
        <dbReference type="Proteomes" id="UP000494256"/>
    </source>
</evidence>
<name>A0A8S0Z153_ARCPL</name>
<dbReference type="AlphaFoldDB" id="A0A8S0Z153"/>
<organism evidence="3 4">
    <name type="scientific">Arctia plantaginis</name>
    <name type="common">Wood tiger moth</name>
    <name type="synonym">Phalaena plantaginis</name>
    <dbReference type="NCBI Taxonomy" id="874455"/>
    <lineage>
        <taxon>Eukaryota</taxon>
        <taxon>Metazoa</taxon>
        <taxon>Ecdysozoa</taxon>
        <taxon>Arthropoda</taxon>
        <taxon>Hexapoda</taxon>
        <taxon>Insecta</taxon>
        <taxon>Pterygota</taxon>
        <taxon>Neoptera</taxon>
        <taxon>Endopterygota</taxon>
        <taxon>Lepidoptera</taxon>
        <taxon>Glossata</taxon>
        <taxon>Ditrysia</taxon>
        <taxon>Noctuoidea</taxon>
        <taxon>Erebidae</taxon>
        <taxon>Arctiinae</taxon>
        <taxon>Arctia</taxon>
    </lineage>
</organism>
<comment type="caution">
    <text evidence="3">The sequence shown here is derived from an EMBL/GenBank/DDBJ whole genome shotgun (WGS) entry which is preliminary data.</text>
</comment>
<dbReference type="Proteomes" id="UP000494256">
    <property type="component" value="Unassembled WGS sequence"/>
</dbReference>
<keyword evidence="2" id="KW-0812">Transmembrane</keyword>
<keyword evidence="2" id="KW-1133">Transmembrane helix</keyword>
<dbReference type="EMBL" id="CADEBD010000226">
    <property type="protein sequence ID" value="CAB3225372.1"/>
    <property type="molecule type" value="Genomic_DNA"/>
</dbReference>